<dbReference type="Proteomes" id="UP001432027">
    <property type="component" value="Unassembled WGS sequence"/>
</dbReference>
<evidence type="ECO:0008006" key="4">
    <source>
        <dbReference type="Google" id="ProtNLM"/>
    </source>
</evidence>
<evidence type="ECO:0000256" key="1">
    <source>
        <dbReference type="SAM" id="SignalP"/>
    </source>
</evidence>
<keyword evidence="3" id="KW-1185">Reference proteome</keyword>
<feature type="non-terminal residue" evidence="2">
    <location>
        <position position="72"/>
    </location>
</feature>
<accession>A0AAV5U004</accession>
<organism evidence="2 3">
    <name type="scientific">Pristionchus entomophagus</name>
    <dbReference type="NCBI Taxonomy" id="358040"/>
    <lineage>
        <taxon>Eukaryota</taxon>
        <taxon>Metazoa</taxon>
        <taxon>Ecdysozoa</taxon>
        <taxon>Nematoda</taxon>
        <taxon>Chromadorea</taxon>
        <taxon>Rhabditida</taxon>
        <taxon>Rhabditina</taxon>
        <taxon>Diplogasteromorpha</taxon>
        <taxon>Diplogasteroidea</taxon>
        <taxon>Neodiplogasteridae</taxon>
        <taxon>Pristionchus</taxon>
    </lineage>
</organism>
<feature type="signal peptide" evidence="1">
    <location>
        <begin position="1"/>
        <end position="18"/>
    </location>
</feature>
<comment type="caution">
    <text evidence="2">The sequence shown here is derived from an EMBL/GenBank/DDBJ whole genome shotgun (WGS) entry which is preliminary data.</text>
</comment>
<evidence type="ECO:0000313" key="3">
    <source>
        <dbReference type="Proteomes" id="UP001432027"/>
    </source>
</evidence>
<sequence length="72" mass="8099">MVLFICLFPPLVLPPEWAALITVSILHPNLGNNCNILDGNIVRKRERGRETNALLAMNLQLCSEPYQHSLSE</sequence>
<keyword evidence="1" id="KW-0732">Signal</keyword>
<name>A0AAV5U004_9BILA</name>
<reference evidence="2" key="1">
    <citation type="submission" date="2023-10" db="EMBL/GenBank/DDBJ databases">
        <title>Genome assembly of Pristionchus species.</title>
        <authorList>
            <person name="Yoshida K."/>
            <person name="Sommer R.J."/>
        </authorList>
    </citation>
    <scope>NUCLEOTIDE SEQUENCE</scope>
    <source>
        <strain evidence="2">RS0144</strain>
    </source>
</reference>
<evidence type="ECO:0000313" key="2">
    <source>
        <dbReference type="EMBL" id="GMS99677.1"/>
    </source>
</evidence>
<feature type="chain" id="PRO_5043551616" description="Secreted protein" evidence="1">
    <location>
        <begin position="19"/>
        <end position="72"/>
    </location>
</feature>
<protein>
    <recommendedName>
        <fullName evidence="4">Secreted protein</fullName>
    </recommendedName>
</protein>
<proteinExistence type="predicted"/>
<dbReference type="AlphaFoldDB" id="A0AAV5U004"/>
<dbReference type="EMBL" id="BTSX01000005">
    <property type="protein sequence ID" value="GMS99677.1"/>
    <property type="molecule type" value="Genomic_DNA"/>
</dbReference>
<gene>
    <name evidence="2" type="ORF">PENTCL1PPCAC_21852</name>
</gene>